<organism evidence="1 2">
    <name type="scientific">Nephila pilipes</name>
    <name type="common">Giant wood spider</name>
    <name type="synonym">Nephila maculata</name>
    <dbReference type="NCBI Taxonomy" id="299642"/>
    <lineage>
        <taxon>Eukaryota</taxon>
        <taxon>Metazoa</taxon>
        <taxon>Ecdysozoa</taxon>
        <taxon>Arthropoda</taxon>
        <taxon>Chelicerata</taxon>
        <taxon>Arachnida</taxon>
        <taxon>Araneae</taxon>
        <taxon>Araneomorphae</taxon>
        <taxon>Entelegynae</taxon>
        <taxon>Araneoidea</taxon>
        <taxon>Nephilidae</taxon>
        <taxon>Nephila</taxon>
    </lineage>
</organism>
<dbReference type="Proteomes" id="UP000887013">
    <property type="component" value="Unassembled WGS sequence"/>
</dbReference>
<evidence type="ECO:0000313" key="1">
    <source>
        <dbReference type="EMBL" id="GFT43999.1"/>
    </source>
</evidence>
<protein>
    <submittedName>
        <fullName evidence="1">Uncharacterized protein</fullName>
    </submittedName>
</protein>
<dbReference type="EMBL" id="BMAW01064220">
    <property type="protein sequence ID" value="GFT43999.1"/>
    <property type="molecule type" value="Genomic_DNA"/>
</dbReference>
<proteinExistence type="predicted"/>
<dbReference type="OrthoDB" id="10441021at2759"/>
<gene>
    <name evidence="1" type="ORF">NPIL_373781</name>
</gene>
<sequence>MCPNGLGPSVTSKLLTTHREMSKSALEDVIDSLEYEITLKSVIFHNEAVTSVDLTSSVKSKQPIKLRMAIESSLTGGFLFFPPWKVSQLRERMVPMFHAQVSTKNNVLFCAIKLGPFVYKESFVEDSRHRVSLAYEESFRRDVQHALLIPYS</sequence>
<accession>A0A8X6TQ51</accession>
<comment type="caution">
    <text evidence="1">The sequence shown here is derived from an EMBL/GenBank/DDBJ whole genome shotgun (WGS) entry which is preliminary data.</text>
</comment>
<evidence type="ECO:0000313" key="2">
    <source>
        <dbReference type="Proteomes" id="UP000887013"/>
    </source>
</evidence>
<keyword evidence="2" id="KW-1185">Reference proteome</keyword>
<reference evidence="1" key="1">
    <citation type="submission" date="2020-08" db="EMBL/GenBank/DDBJ databases">
        <title>Multicomponent nature underlies the extraordinary mechanical properties of spider dragline silk.</title>
        <authorList>
            <person name="Kono N."/>
            <person name="Nakamura H."/>
            <person name="Mori M."/>
            <person name="Yoshida Y."/>
            <person name="Ohtoshi R."/>
            <person name="Malay A.D."/>
            <person name="Moran D.A.P."/>
            <person name="Tomita M."/>
            <person name="Numata K."/>
            <person name="Arakawa K."/>
        </authorList>
    </citation>
    <scope>NUCLEOTIDE SEQUENCE</scope>
</reference>
<dbReference type="AlphaFoldDB" id="A0A8X6TQ51"/>
<name>A0A8X6TQ51_NEPPI</name>